<name>A0AAE4C5Z6_9MICC</name>
<keyword evidence="3" id="KW-1185">Reference proteome</keyword>
<organism evidence="2 3">
    <name type="scientific">Falsarthrobacter nasiphocae</name>
    <dbReference type="NCBI Taxonomy" id="189863"/>
    <lineage>
        <taxon>Bacteria</taxon>
        <taxon>Bacillati</taxon>
        <taxon>Actinomycetota</taxon>
        <taxon>Actinomycetes</taxon>
        <taxon>Micrococcales</taxon>
        <taxon>Micrococcaceae</taxon>
        <taxon>Falsarthrobacter</taxon>
    </lineage>
</organism>
<dbReference type="SUPFAM" id="SSF53474">
    <property type="entry name" value="alpha/beta-Hydrolases"/>
    <property type="match status" value="1"/>
</dbReference>
<accession>A0AAE4C5Z6</accession>
<dbReference type="InterPro" id="IPR000073">
    <property type="entry name" value="AB_hydrolase_1"/>
</dbReference>
<dbReference type="PANTHER" id="PTHR43798">
    <property type="entry name" value="MONOACYLGLYCEROL LIPASE"/>
    <property type="match status" value="1"/>
</dbReference>
<dbReference type="AlphaFoldDB" id="A0AAE4C5Z6"/>
<dbReference type="RefSeq" id="WP_309852408.1">
    <property type="nucleotide sequence ID" value="NZ_BAAAIU010000004.1"/>
</dbReference>
<evidence type="ECO:0000313" key="3">
    <source>
        <dbReference type="Proteomes" id="UP001247307"/>
    </source>
</evidence>
<comment type="caution">
    <text evidence="2">The sequence shown here is derived from an EMBL/GenBank/DDBJ whole genome shotgun (WGS) entry which is preliminary data.</text>
</comment>
<feature type="domain" description="AB hydrolase-1" evidence="1">
    <location>
        <begin position="10"/>
        <end position="128"/>
    </location>
</feature>
<dbReference type="Gene3D" id="3.40.50.1820">
    <property type="entry name" value="alpha/beta hydrolase"/>
    <property type="match status" value="1"/>
</dbReference>
<dbReference type="InterPro" id="IPR029058">
    <property type="entry name" value="AB_hydrolase_fold"/>
</dbReference>
<dbReference type="EMBL" id="JAVDUI010000001">
    <property type="protein sequence ID" value="MDR6892806.1"/>
    <property type="molecule type" value="Genomic_DNA"/>
</dbReference>
<protein>
    <submittedName>
        <fullName evidence="2">Pimeloyl-ACP methyl ester carboxylesterase</fullName>
    </submittedName>
</protein>
<dbReference type="InterPro" id="IPR050266">
    <property type="entry name" value="AB_hydrolase_sf"/>
</dbReference>
<proteinExistence type="predicted"/>
<evidence type="ECO:0000313" key="2">
    <source>
        <dbReference type="EMBL" id="MDR6892806.1"/>
    </source>
</evidence>
<sequence>MTATGQTGQPPVLLLHGFASTAEETFGQPGWIRALEQAGRRVIAPDLPGHGSSEAPLPQTRADLLSWAADQAEAARRETGSVDVAGYSLGSTLAWELALMPDAGVRRLVLAGVPRRDHLADLAEGVTNESTLFLAKATDAAGDDEAQRRLEAVVKAAAEDPFNGAERLAAEGPPEQLVLVAAGSQDQLALMPAEVKAAARLFGTSDPDGLVVQGRDHVSVLPSRELRKAVVDALGG</sequence>
<gene>
    <name evidence="2" type="ORF">J2S35_001746</name>
</gene>
<dbReference type="Pfam" id="PF00561">
    <property type="entry name" value="Abhydrolase_1"/>
    <property type="match status" value="1"/>
</dbReference>
<evidence type="ECO:0000259" key="1">
    <source>
        <dbReference type="Pfam" id="PF00561"/>
    </source>
</evidence>
<dbReference type="PANTHER" id="PTHR43798:SF33">
    <property type="entry name" value="HYDROLASE, PUTATIVE (AFU_ORTHOLOGUE AFUA_2G14860)-RELATED"/>
    <property type="match status" value="1"/>
</dbReference>
<dbReference type="GO" id="GO:0003824">
    <property type="term" value="F:catalytic activity"/>
    <property type="evidence" value="ECO:0007669"/>
    <property type="project" value="UniProtKB-ARBA"/>
</dbReference>
<dbReference type="Proteomes" id="UP001247307">
    <property type="component" value="Unassembled WGS sequence"/>
</dbReference>
<reference evidence="2" key="1">
    <citation type="submission" date="2023-07" db="EMBL/GenBank/DDBJ databases">
        <title>Sequencing the genomes of 1000 actinobacteria strains.</title>
        <authorList>
            <person name="Klenk H.-P."/>
        </authorList>
    </citation>
    <scope>NUCLEOTIDE SEQUENCE</scope>
    <source>
        <strain evidence="2">DSM 13988</strain>
    </source>
</reference>
<dbReference type="GO" id="GO:0016020">
    <property type="term" value="C:membrane"/>
    <property type="evidence" value="ECO:0007669"/>
    <property type="project" value="TreeGrafter"/>
</dbReference>